<reference evidence="6" key="1">
    <citation type="submission" date="2021-03" db="EMBL/GenBank/DDBJ databases">
        <authorList>
            <person name="Tagirdzhanova G."/>
        </authorList>
    </citation>
    <scope>NUCLEOTIDE SEQUENCE</scope>
</reference>
<feature type="region of interest" description="Disordered" evidence="4">
    <location>
        <begin position="260"/>
        <end position="301"/>
    </location>
</feature>
<sequence>MTTWALLGEQKSLARNALPSEAYTSSFGTNCQRTVSPEDIEQLVIDHASASRQPWQDRIRRGPRDVGSGSSKAPTTYAKALSGRERPADRKNGSIGPTPQPLRAFAGFAGQQVPPNRNPPLGSARLQNSKLGNGANWGFGLAANAAPGLPNSQARQTGTAATSFAQTIGSSQPATPLDLSEFPSLSGAPQAQFHNPSQAVWANANQRAVQHTPVQRPQQQHQTNPQNSSQQHGSSSHEGPRQVTEDLFSSNSQFQAGLDDYRHGVQGGVGQASGSGQPQTGNIEDFPPLGRNGIEGNGQDRRGSLMQNAAFATFSNTNGLNLSQTTGIPGTTPPSNQADNRAASTLADRIMSPNAMAFGGMDIITSIASQGSDNKLCAGSSLTRSPADPTRQNHPGLSDHEKNGLPSNRQREQNNHFPVSTLHDSQSLPQQQTSQSQVHQSARPQQAYGVTLSDSTAVTADRGASKMSDIDRFGLAGLLSTVRSDNPDVLGLATGQDLNQLGLNLNSVEPLYPTFAGPFAESGSRQMQLDFKLPECYTVDNVHRVREKIPGFSDETLFWIFYTQPRDIMQELAATEL</sequence>
<accession>A0A8H3FZD1</accession>
<dbReference type="InterPro" id="IPR040168">
    <property type="entry name" value="Not2/3/5"/>
</dbReference>
<evidence type="ECO:0000256" key="1">
    <source>
        <dbReference type="ARBA" id="ARBA00007682"/>
    </source>
</evidence>
<dbReference type="EMBL" id="CAJPDS010000055">
    <property type="protein sequence ID" value="CAF9930261.1"/>
    <property type="molecule type" value="Genomic_DNA"/>
</dbReference>
<keyword evidence="3" id="KW-0804">Transcription</keyword>
<evidence type="ECO:0000256" key="4">
    <source>
        <dbReference type="SAM" id="MobiDB-lite"/>
    </source>
</evidence>
<dbReference type="InterPro" id="IPR038635">
    <property type="entry name" value="CCR4-NOT_su2/3/5_C_sf"/>
</dbReference>
<dbReference type="PANTHER" id="PTHR23326">
    <property type="entry name" value="CCR4 NOT-RELATED"/>
    <property type="match status" value="1"/>
</dbReference>
<feature type="compositionally biased region" description="Polar residues" evidence="4">
    <location>
        <begin position="415"/>
        <end position="424"/>
    </location>
</feature>
<feature type="region of interest" description="Disordered" evidence="4">
    <location>
        <begin position="148"/>
        <end position="192"/>
    </location>
</feature>
<name>A0A8H3FZD1_9LECA</name>
<feature type="compositionally biased region" description="Basic and acidic residues" evidence="4">
    <location>
        <begin position="397"/>
        <end position="414"/>
    </location>
</feature>
<dbReference type="GO" id="GO:0006355">
    <property type="term" value="P:regulation of DNA-templated transcription"/>
    <property type="evidence" value="ECO:0007669"/>
    <property type="project" value="InterPro"/>
</dbReference>
<feature type="region of interest" description="Disordered" evidence="4">
    <location>
        <begin position="49"/>
        <end position="129"/>
    </location>
</feature>
<evidence type="ECO:0000256" key="3">
    <source>
        <dbReference type="ARBA" id="ARBA00023163"/>
    </source>
</evidence>
<feature type="domain" description="NOT2/NOT3/NOT5 C-terminal" evidence="5">
    <location>
        <begin position="513"/>
        <end position="577"/>
    </location>
</feature>
<feature type="region of interest" description="Disordered" evidence="4">
    <location>
        <begin position="377"/>
        <end position="456"/>
    </location>
</feature>
<evidence type="ECO:0000256" key="2">
    <source>
        <dbReference type="ARBA" id="ARBA00023015"/>
    </source>
</evidence>
<evidence type="ECO:0000259" key="5">
    <source>
        <dbReference type="Pfam" id="PF04153"/>
    </source>
</evidence>
<dbReference type="Proteomes" id="UP000664521">
    <property type="component" value="Unassembled WGS sequence"/>
</dbReference>
<proteinExistence type="inferred from homology"/>
<keyword evidence="7" id="KW-1185">Reference proteome</keyword>
<dbReference type="AlphaFoldDB" id="A0A8H3FZD1"/>
<feature type="compositionally biased region" description="Polar residues" evidence="4">
    <location>
        <begin position="380"/>
        <end position="395"/>
    </location>
</feature>
<feature type="region of interest" description="Disordered" evidence="4">
    <location>
        <begin position="323"/>
        <end position="342"/>
    </location>
</feature>
<feature type="compositionally biased region" description="Polar residues" evidence="4">
    <location>
        <begin position="150"/>
        <end position="174"/>
    </location>
</feature>
<organism evidence="6 7">
    <name type="scientific">Heterodermia speciosa</name>
    <dbReference type="NCBI Taxonomy" id="116794"/>
    <lineage>
        <taxon>Eukaryota</taxon>
        <taxon>Fungi</taxon>
        <taxon>Dikarya</taxon>
        <taxon>Ascomycota</taxon>
        <taxon>Pezizomycotina</taxon>
        <taxon>Lecanoromycetes</taxon>
        <taxon>OSLEUM clade</taxon>
        <taxon>Lecanoromycetidae</taxon>
        <taxon>Caliciales</taxon>
        <taxon>Physciaceae</taxon>
        <taxon>Heterodermia</taxon>
    </lineage>
</organism>
<keyword evidence="2" id="KW-0805">Transcription regulation</keyword>
<dbReference type="InterPro" id="IPR007282">
    <property type="entry name" value="NOT2/3/5_C"/>
</dbReference>
<dbReference type="GO" id="GO:0000289">
    <property type="term" value="P:nuclear-transcribed mRNA poly(A) tail shortening"/>
    <property type="evidence" value="ECO:0007669"/>
    <property type="project" value="UniProtKB-ARBA"/>
</dbReference>
<comment type="caution">
    <text evidence="6">The sequence shown here is derived from an EMBL/GenBank/DDBJ whole genome shotgun (WGS) entry which is preliminary data.</text>
</comment>
<dbReference type="Gene3D" id="2.30.30.1020">
    <property type="entry name" value="CCR4-NOT complex subunit 2/3/5, C-terminal domain"/>
    <property type="match status" value="1"/>
</dbReference>
<dbReference type="OrthoDB" id="25391at2759"/>
<dbReference type="GO" id="GO:0030015">
    <property type="term" value="C:CCR4-NOT core complex"/>
    <property type="evidence" value="ECO:0007669"/>
    <property type="project" value="InterPro"/>
</dbReference>
<evidence type="ECO:0000313" key="7">
    <source>
        <dbReference type="Proteomes" id="UP000664521"/>
    </source>
</evidence>
<feature type="compositionally biased region" description="Basic and acidic residues" evidence="4">
    <location>
        <begin position="82"/>
        <end position="92"/>
    </location>
</feature>
<feature type="compositionally biased region" description="Low complexity" evidence="4">
    <location>
        <begin position="425"/>
        <end position="441"/>
    </location>
</feature>
<protein>
    <recommendedName>
        <fullName evidence="5">NOT2/NOT3/NOT5 C-terminal domain-containing protein</fullName>
    </recommendedName>
</protein>
<feature type="compositionally biased region" description="Low complexity" evidence="4">
    <location>
        <begin position="209"/>
        <end position="237"/>
    </location>
</feature>
<evidence type="ECO:0000313" key="6">
    <source>
        <dbReference type="EMBL" id="CAF9930261.1"/>
    </source>
</evidence>
<gene>
    <name evidence="6" type="ORF">HETSPECPRED_007585</name>
</gene>
<comment type="similarity">
    <text evidence="1">Belongs to the CNOT2/3/5 family.</text>
</comment>
<dbReference type="Pfam" id="PF04153">
    <property type="entry name" value="NOT2_3_5_C"/>
    <property type="match status" value="1"/>
</dbReference>
<feature type="region of interest" description="Disordered" evidence="4">
    <location>
        <begin position="205"/>
        <end position="242"/>
    </location>
</feature>
<feature type="compositionally biased region" description="Basic and acidic residues" evidence="4">
    <location>
        <begin position="55"/>
        <end position="64"/>
    </location>
</feature>